<dbReference type="Pfam" id="PF00005">
    <property type="entry name" value="ABC_tran"/>
    <property type="match status" value="2"/>
</dbReference>
<dbReference type="PROSITE" id="PS50893">
    <property type="entry name" value="ABC_TRANSPORTER_2"/>
    <property type="match status" value="2"/>
</dbReference>
<keyword evidence="6" id="KW-1185">Reference proteome</keyword>
<dbReference type="InterPro" id="IPR027417">
    <property type="entry name" value="P-loop_NTPase"/>
</dbReference>
<gene>
    <name evidence="5" type="ORF">AN965_00675</name>
</gene>
<keyword evidence="3" id="KW-0067">ATP-binding</keyword>
<feature type="domain" description="ABC transporter" evidence="4">
    <location>
        <begin position="273"/>
        <end position="493"/>
    </location>
</feature>
<dbReference type="EMBL" id="LJJD01000003">
    <property type="protein sequence ID" value="KQL58947.1"/>
    <property type="molecule type" value="Genomic_DNA"/>
</dbReference>
<dbReference type="InterPro" id="IPR017871">
    <property type="entry name" value="ABC_transporter-like_CS"/>
</dbReference>
<feature type="domain" description="ABC transporter" evidence="4">
    <location>
        <begin position="5"/>
        <end position="248"/>
    </location>
</feature>
<dbReference type="PANTHER" id="PTHR43776">
    <property type="entry name" value="TRANSPORT ATP-BINDING PROTEIN"/>
    <property type="match status" value="1"/>
</dbReference>
<dbReference type="SUPFAM" id="SSF52540">
    <property type="entry name" value="P-loop containing nucleoside triphosphate hydrolases"/>
    <property type="match status" value="2"/>
</dbReference>
<proteinExistence type="predicted"/>
<dbReference type="InterPro" id="IPR050319">
    <property type="entry name" value="ABC_transp_ATP-bind"/>
</dbReference>
<evidence type="ECO:0000313" key="5">
    <source>
        <dbReference type="EMBL" id="KQL58947.1"/>
    </source>
</evidence>
<accession>A0A9D5DR99</accession>
<sequence>MSSTISVQDLCIQTDDQQRLVEGVNWEIPEGNCLVLVGESGSGKTLTGLALAELLPTGVYTTRGAVTFNGSGLKRKERQNMRGQAISYVFQNYAATFSPQMTLGRQLHETLTSHLSMSRTEQQEVIAKALEDVGLSYEHIQGRYSFECSGGQLQRVSIAAALMLSPAVIVADEPTTALDSYHSKQVLELLLQAKEQRNCMILLITHDFSIARKYGDLIAVMQAGTIVEFGNKQNVLEQPVHSYTKQLVEAERLLYNEPDPKQDELIDEAETILTVKHLEKKYDEAVPVLKDISFSIKKGEAVGLIGLSGSGKSTLARCLLQLDSFDAEQMTLFSQQQNSRSKNRGKIQAVFQQPGLSLNPLWSIIDSLMEPLDNKKRSYSTKKQYRKSRLQQAKSLMEQVGLASELLDRYPGELSGGQKQRVCIARAISTNPDLLILDEPTSSLDMIVQAQIIQLLKDLQQDHPFSSLIISHNERALVQLADRFLYLEDGVLV</sequence>
<evidence type="ECO:0000256" key="1">
    <source>
        <dbReference type="ARBA" id="ARBA00022448"/>
    </source>
</evidence>
<evidence type="ECO:0000259" key="4">
    <source>
        <dbReference type="PROSITE" id="PS50893"/>
    </source>
</evidence>
<protein>
    <recommendedName>
        <fullName evidence="4">ABC transporter domain-containing protein</fullName>
    </recommendedName>
</protein>
<dbReference type="InterPro" id="IPR003439">
    <property type="entry name" value="ABC_transporter-like_ATP-bd"/>
</dbReference>
<evidence type="ECO:0000256" key="2">
    <source>
        <dbReference type="ARBA" id="ARBA00022741"/>
    </source>
</evidence>
<dbReference type="GO" id="GO:0055085">
    <property type="term" value="P:transmembrane transport"/>
    <property type="evidence" value="ECO:0007669"/>
    <property type="project" value="UniProtKB-ARBA"/>
</dbReference>
<dbReference type="Gene3D" id="3.40.50.300">
    <property type="entry name" value="P-loop containing nucleotide triphosphate hydrolases"/>
    <property type="match status" value="2"/>
</dbReference>
<name>A0A9D5DR99_9BACI</name>
<dbReference type="AlphaFoldDB" id="A0A9D5DR99"/>
<dbReference type="InterPro" id="IPR003593">
    <property type="entry name" value="AAA+_ATPase"/>
</dbReference>
<keyword evidence="2" id="KW-0547">Nucleotide-binding</keyword>
<comment type="caution">
    <text evidence="5">The sequence shown here is derived from an EMBL/GenBank/DDBJ whole genome shotgun (WGS) entry which is preliminary data.</text>
</comment>
<reference evidence="5 6" key="1">
    <citation type="submission" date="2015-09" db="EMBL/GenBank/DDBJ databases">
        <title>Genome sequencing project for genomic taxonomy and phylogenomics of Bacillus-like bacteria.</title>
        <authorList>
            <person name="Liu B."/>
            <person name="Wang J."/>
            <person name="Zhu Y."/>
            <person name="Liu G."/>
            <person name="Chen Q."/>
            <person name="Chen Z."/>
            <person name="Lan J."/>
            <person name="Che J."/>
            <person name="Ge C."/>
            <person name="Shi H."/>
            <person name="Pan Z."/>
            <person name="Liu X."/>
        </authorList>
    </citation>
    <scope>NUCLEOTIDE SEQUENCE [LARGE SCALE GENOMIC DNA]</scope>
    <source>
        <strain evidence="5 6">DSM 19153</strain>
    </source>
</reference>
<dbReference type="SMART" id="SM00382">
    <property type="entry name" value="AAA"/>
    <property type="match status" value="2"/>
</dbReference>
<dbReference type="GO" id="GO:0016887">
    <property type="term" value="F:ATP hydrolysis activity"/>
    <property type="evidence" value="ECO:0007669"/>
    <property type="project" value="InterPro"/>
</dbReference>
<evidence type="ECO:0000256" key="3">
    <source>
        <dbReference type="ARBA" id="ARBA00022840"/>
    </source>
</evidence>
<dbReference type="GO" id="GO:0005524">
    <property type="term" value="F:ATP binding"/>
    <property type="evidence" value="ECO:0007669"/>
    <property type="project" value="UniProtKB-KW"/>
</dbReference>
<dbReference type="PROSITE" id="PS00211">
    <property type="entry name" value="ABC_TRANSPORTER_1"/>
    <property type="match status" value="2"/>
</dbReference>
<dbReference type="Proteomes" id="UP000051061">
    <property type="component" value="Unassembled WGS sequence"/>
</dbReference>
<evidence type="ECO:0000313" key="6">
    <source>
        <dbReference type="Proteomes" id="UP000051061"/>
    </source>
</evidence>
<keyword evidence="1" id="KW-0813">Transport</keyword>
<dbReference type="CDD" id="cd03257">
    <property type="entry name" value="ABC_NikE_OppD_transporters"/>
    <property type="match status" value="2"/>
</dbReference>
<organism evidence="5 6">
    <name type="scientific">Alkalicoccobacillus plakortidis</name>
    <dbReference type="NCBI Taxonomy" id="444060"/>
    <lineage>
        <taxon>Bacteria</taxon>
        <taxon>Bacillati</taxon>
        <taxon>Bacillota</taxon>
        <taxon>Bacilli</taxon>
        <taxon>Bacillales</taxon>
        <taxon>Bacillaceae</taxon>
        <taxon>Alkalicoccobacillus</taxon>
    </lineage>
</organism>